<dbReference type="RefSeq" id="WP_284273915.1">
    <property type="nucleotide sequence ID" value="NZ_BSOW01000038.1"/>
</dbReference>
<evidence type="ECO:0000256" key="1">
    <source>
        <dbReference type="ARBA" id="ARBA00023015"/>
    </source>
</evidence>
<keyword evidence="2 8" id="KW-0238">DNA-binding</keyword>
<evidence type="ECO:0000256" key="4">
    <source>
        <dbReference type="PROSITE-ProRule" id="PRU00169"/>
    </source>
</evidence>
<dbReference type="Pfam" id="PF00196">
    <property type="entry name" value="GerE"/>
    <property type="match status" value="1"/>
</dbReference>
<dbReference type="Proteomes" id="UP001156905">
    <property type="component" value="Unassembled WGS sequence"/>
</dbReference>
<evidence type="ECO:0000259" key="7">
    <source>
        <dbReference type="PROSITE" id="PS50110"/>
    </source>
</evidence>
<keyword evidence="3" id="KW-0804">Transcription</keyword>
<evidence type="ECO:0000259" key="6">
    <source>
        <dbReference type="PROSITE" id="PS50043"/>
    </source>
</evidence>
<feature type="modified residue" description="4-aspartylphosphate" evidence="4">
    <location>
        <position position="56"/>
    </location>
</feature>
<dbReference type="SMART" id="SM00448">
    <property type="entry name" value="REC"/>
    <property type="match status" value="1"/>
</dbReference>
<dbReference type="PRINTS" id="PR00038">
    <property type="entry name" value="HTHLUXR"/>
</dbReference>
<dbReference type="SMART" id="SM00421">
    <property type="entry name" value="HTH_LUXR"/>
    <property type="match status" value="1"/>
</dbReference>
<dbReference type="Gene3D" id="1.10.10.10">
    <property type="entry name" value="Winged helix-like DNA-binding domain superfamily/Winged helix DNA-binding domain"/>
    <property type="match status" value="1"/>
</dbReference>
<dbReference type="InterPro" id="IPR001789">
    <property type="entry name" value="Sig_transdc_resp-reg_receiver"/>
</dbReference>
<dbReference type="PANTHER" id="PTHR44688:SF16">
    <property type="entry name" value="DNA-BINDING TRANSCRIPTIONAL ACTIVATOR DEVR_DOSR"/>
    <property type="match status" value="1"/>
</dbReference>
<dbReference type="PROSITE" id="PS50110">
    <property type="entry name" value="RESPONSE_REGULATORY"/>
    <property type="match status" value="1"/>
</dbReference>
<evidence type="ECO:0000313" key="9">
    <source>
        <dbReference type="Proteomes" id="UP001156905"/>
    </source>
</evidence>
<name>A0ABQ6B8Y7_9BRAD</name>
<comment type="caution">
    <text evidence="8">The sequence shown here is derived from an EMBL/GenBank/DDBJ whole genome shotgun (WGS) entry which is preliminary data.</text>
</comment>
<dbReference type="CDD" id="cd06170">
    <property type="entry name" value="LuxR_C_like"/>
    <property type="match status" value="1"/>
</dbReference>
<dbReference type="InterPro" id="IPR036388">
    <property type="entry name" value="WH-like_DNA-bd_sf"/>
</dbReference>
<dbReference type="SUPFAM" id="SSF46894">
    <property type="entry name" value="C-terminal effector domain of the bipartite response regulators"/>
    <property type="match status" value="1"/>
</dbReference>
<accession>A0ABQ6B8Y7</accession>
<evidence type="ECO:0000313" key="8">
    <source>
        <dbReference type="EMBL" id="GLR90845.1"/>
    </source>
</evidence>
<keyword evidence="9" id="KW-1185">Reference proteome</keyword>
<dbReference type="EMBL" id="BSOW01000038">
    <property type="protein sequence ID" value="GLR90845.1"/>
    <property type="molecule type" value="Genomic_DNA"/>
</dbReference>
<dbReference type="InterPro" id="IPR016032">
    <property type="entry name" value="Sig_transdc_resp-reg_C-effctor"/>
</dbReference>
<reference evidence="9" key="1">
    <citation type="journal article" date="2019" name="Int. J. Syst. Evol. Microbiol.">
        <title>The Global Catalogue of Microorganisms (GCM) 10K type strain sequencing project: providing services to taxonomists for standard genome sequencing and annotation.</title>
        <authorList>
            <consortium name="The Broad Institute Genomics Platform"/>
            <consortium name="The Broad Institute Genome Sequencing Center for Infectious Disease"/>
            <person name="Wu L."/>
            <person name="Ma J."/>
        </authorList>
    </citation>
    <scope>NUCLEOTIDE SEQUENCE [LARGE SCALE GENOMIC DNA]</scope>
    <source>
        <strain evidence="9">NBRC 102520</strain>
    </source>
</reference>
<dbReference type="SUPFAM" id="SSF52172">
    <property type="entry name" value="CheY-like"/>
    <property type="match status" value="1"/>
</dbReference>
<dbReference type="Gene3D" id="3.40.50.2300">
    <property type="match status" value="1"/>
</dbReference>
<keyword evidence="1" id="KW-0805">Transcription regulation</keyword>
<sequence length="233" mass="25526">MTDKRTTIAIIDSDDLLQARLQVLIGAAGLTASLFTSAEEYLSSNTSKLVNCIVLDVPLPGMSGLDLQFRLAKAKRETPLVFLTAQNDVRTSVRAMKAGAVDFLTKPFIDEELLDAVKRGVERDRSARLQSQTLDVLYGRLTSLSPRERETMTLLSSGQSPKQIAEHLGVCTHTARVHSSRLMAKMGARSIADLVRMVDRLGICVMRDGSLSTQMQNTTISRRPDASSPSHPE</sequence>
<feature type="region of interest" description="Disordered" evidence="5">
    <location>
        <begin position="214"/>
        <end position="233"/>
    </location>
</feature>
<gene>
    <name evidence="8" type="primary">nwsB_7</name>
    <name evidence="8" type="ORF">GCM10007857_75610</name>
</gene>
<dbReference type="InterPro" id="IPR011006">
    <property type="entry name" value="CheY-like_superfamily"/>
</dbReference>
<feature type="domain" description="Response regulatory" evidence="7">
    <location>
        <begin position="7"/>
        <end position="121"/>
    </location>
</feature>
<organism evidence="8 9">
    <name type="scientific">Bradyrhizobium iriomotense</name>
    <dbReference type="NCBI Taxonomy" id="441950"/>
    <lineage>
        <taxon>Bacteria</taxon>
        <taxon>Pseudomonadati</taxon>
        <taxon>Pseudomonadota</taxon>
        <taxon>Alphaproteobacteria</taxon>
        <taxon>Hyphomicrobiales</taxon>
        <taxon>Nitrobacteraceae</taxon>
        <taxon>Bradyrhizobium</taxon>
    </lineage>
</organism>
<evidence type="ECO:0000256" key="3">
    <source>
        <dbReference type="ARBA" id="ARBA00023163"/>
    </source>
</evidence>
<dbReference type="PROSITE" id="PS50043">
    <property type="entry name" value="HTH_LUXR_2"/>
    <property type="match status" value="1"/>
</dbReference>
<feature type="domain" description="HTH luxR-type" evidence="6">
    <location>
        <begin position="137"/>
        <end position="202"/>
    </location>
</feature>
<evidence type="ECO:0000256" key="5">
    <source>
        <dbReference type="SAM" id="MobiDB-lite"/>
    </source>
</evidence>
<dbReference type="Pfam" id="PF00072">
    <property type="entry name" value="Response_reg"/>
    <property type="match status" value="1"/>
</dbReference>
<dbReference type="GO" id="GO:0003677">
    <property type="term" value="F:DNA binding"/>
    <property type="evidence" value="ECO:0007669"/>
    <property type="project" value="UniProtKB-KW"/>
</dbReference>
<keyword evidence="4" id="KW-0597">Phosphoprotein</keyword>
<protein>
    <submittedName>
        <fullName evidence="8">DNA-binding response regulator</fullName>
    </submittedName>
</protein>
<evidence type="ECO:0000256" key="2">
    <source>
        <dbReference type="ARBA" id="ARBA00023125"/>
    </source>
</evidence>
<dbReference type="PANTHER" id="PTHR44688">
    <property type="entry name" value="DNA-BINDING TRANSCRIPTIONAL ACTIVATOR DEVR_DOSR"/>
    <property type="match status" value="1"/>
</dbReference>
<proteinExistence type="predicted"/>
<dbReference type="InterPro" id="IPR000792">
    <property type="entry name" value="Tscrpt_reg_LuxR_C"/>
</dbReference>